<dbReference type="Pfam" id="PF04055">
    <property type="entry name" value="Radical_SAM"/>
    <property type="match status" value="1"/>
</dbReference>
<dbReference type="InterPro" id="IPR007197">
    <property type="entry name" value="rSAM"/>
</dbReference>
<dbReference type="CDD" id="cd01335">
    <property type="entry name" value="Radical_SAM"/>
    <property type="match status" value="1"/>
</dbReference>
<keyword evidence="3" id="KW-0479">Metal-binding</keyword>
<evidence type="ECO:0000256" key="3">
    <source>
        <dbReference type="ARBA" id="ARBA00022723"/>
    </source>
</evidence>
<protein>
    <submittedName>
        <fullName evidence="7">Fe-S oxidoreductase-like protein</fullName>
    </submittedName>
</protein>
<evidence type="ECO:0000259" key="6">
    <source>
        <dbReference type="PROSITE" id="PS51918"/>
    </source>
</evidence>
<dbReference type="SFLD" id="SFLDS00029">
    <property type="entry name" value="Radical_SAM"/>
    <property type="match status" value="1"/>
</dbReference>
<keyword evidence="2" id="KW-0949">S-adenosyl-L-methionine</keyword>
<feature type="domain" description="Radical SAM core" evidence="6">
    <location>
        <begin position="228"/>
        <end position="462"/>
    </location>
</feature>
<evidence type="ECO:0000256" key="4">
    <source>
        <dbReference type="ARBA" id="ARBA00023004"/>
    </source>
</evidence>
<keyword evidence="7" id="KW-0614">Plasmid</keyword>
<dbReference type="SFLD" id="SFLDG01082">
    <property type="entry name" value="B12-binding_domain_containing"/>
    <property type="match status" value="1"/>
</dbReference>
<dbReference type="GO" id="GO:0046872">
    <property type="term" value="F:metal ion binding"/>
    <property type="evidence" value="ECO:0007669"/>
    <property type="project" value="UniProtKB-KW"/>
</dbReference>
<dbReference type="InterPro" id="IPR051198">
    <property type="entry name" value="BchE-like"/>
</dbReference>
<dbReference type="GO" id="GO:0051536">
    <property type="term" value="F:iron-sulfur cluster binding"/>
    <property type="evidence" value="ECO:0007669"/>
    <property type="project" value="UniProtKB-KW"/>
</dbReference>
<reference evidence="7" key="1">
    <citation type="journal article" date="2004" name="FEMS Microbiol. Lett.">
        <title>Annotation of the pRhico plasmid of Azospirillum brasilense reveals its role in determining the outer surface composition.</title>
        <authorList>
            <person name="Vanbleu E."/>
            <person name="Marchal K."/>
            <person name="Lambrecht M."/>
            <person name="Mathys J."/>
            <person name="Vanderleyden J."/>
        </authorList>
    </citation>
    <scope>NUCLEOTIDE SEQUENCE</scope>
    <source>
        <plasmid evidence="7">90 MDa</plasmid>
    </source>
</reference>
<evidence type="ECO:0000313" key="7">
    <source>
        <dbReference type="EMBL" id="AAS83038.1"/>
    </source>
</evidence>
<dbReference type="InterPro" id="IPR006638">
    <property type="entry name" value="Elp3/MiaA/NifB-like_rSAM"/>
</dbReference>
<dbReference type="SMART" id="SM00729">
    <property type="entry name" value="Elp3"/>
    <property type="match status" value="1"/>
</dbReference>
<dbReference type="PROSITE" id="PS51918">
    <property type="entry name" value="RADICAL_SAM"/>
    <property type="match status" value="1"/>
</dbReference>
<keyword evidence="5" id="KW-0411">Iron-sulfur</keyword>
<dbReference type="EMBL" id="AY523976">
    <property type="protein sequence ID" value="AAS83038.1"/>
    <property type="molecule type" value="Genomic_DNA"/>
</dbReference>
<dbReference type="SUPFAM" id="SSF102114">
    <property type="entry name" value="Radical SAM enzymes"/>
    <property type="match status" value="1"/>
</dbReference>
<geneLocation type="plasmid" evidence="7">
    <name>90 MDa</name>
</geneLocation>
<name>Q6QW27_AZOBR</name>
<dbReference type="GO" id="GO:0003824">
    <property type="term" value="F:catalytic activity"/>
    <property type="evidence" value="ECO:0007669"/>
    <property type="project" value="InterPro"/>
</dbReference>
<dbReference type="PANTHER" id="PTHR43409">
    <property type="entry name" value="ANAEROBIC MAGNESIUM-PROTOPORPHYRIN IX MONOMETHYL ESTER CYCLASE-RELATED"/>
    <property type="match status" value="1"/>
</dbReference>
<gene>
    <name evidence="7" type="ORF">pRhico098</name>
</gene>
<evidence type="ECO:0000256" key="2">
    <source>
        <dbReference type="ARBA" id="ARBA00022691"/>
    </source>
</evidence>
<dbReference type="Gene3D" id="3.80.30.20">
    <property type="entry name" value="tm_1862 like domain"/>
    <property type="match status" value="1"/>
</dbReference>
<organism evidence="7">
    <name type="scientific">Azospirillum brasilense</name>
    <dbReference type="NCBI Taxonomy" id="192"/>
    <lineage>
        <taxon>Bacteria</taxon>
        <taxon>Pseudomonadati</taxon>
        <taxon>Pseudomonadota</taxon>
        <taxon>Alphaproteobacteria</taxon>
        <taxon>Rhodospirillales</taxon>
        <taxon>Azospirillaceae</taxon>
        <taxon>Azospirillum</taxon>
    </lineage>
</organism>
<dbReference type="AlphaFoldDB" id="Q6QW27"/>
<keyword evidence="4" id="KW-0408">Iron</keyword>
<sequence length="598" mass="66247">MPTRDGWPENDDPRGAVEGSAMKVLFSNPPWWIKRFEFAGDDAPASAWFSGVRAGSRWPHTNQAHSAPGNFVFGEYLPYPFFMGYAATYAAKATGAKVTFRDSIALRESYDSYFQHLREERYEYIFIETATPCWDHDQTIVRRVKEILPDTKIVLTGAMSAKGEAVMEQFPIHAVIQGEYEKGSVRVLNGASGVLPHELLTVAEMNAAPYPYFDDVIAHRYWDVNPAGQKAPQLQVWASRGCPYKCIFCVWPATMTGNDPDGTGKRSVRFYEPDYVEGMLRELVERYGYRSIYFDDDTFNLGDRHVLGICEVMTRIGLPWSAMCRADTIKLETWRAMRDSGCFGVKLGFESGNQWVNDNIVNKRLNLETARTAVHEIKRLGMTVHGTFTYGLPGETREQMQDTKSYIASLPLDTFQETGCGEIEGTPMSTLREKGHLDRYAGAALDEQYLYVPDGGEKMRRLSEGDLAIGADKAKSSSDYLIRQWRALGAAVTGAAADGPVALWGVGTDFFETLGQVPALKPLITEGRVRLFDGKLAGQSLDGAPVEAPAALPGFAGPVFLTPRIVSSRTAMRQDAARLGIPAAALRDLYDDAPVLAE</sequence>
<comment type="cofactor">
    <cofactor evidence="1">
        <name>[4Fe-4S] cluster</name>
        <dbReference type="ChEBI" id="CHEBI:49883"/>
    </cofactor>
</comment>
<dbReference type="PANTHER" id="PTHR43409:SF16">
    <property type="entry name" value="SLR0320 PROTEIN"/>
    <property type="match status" value="1"/>
</dbReference>
<evidence type="ECO:0000256" key="1">
    <source>
        <dbReference type="ARBA" id="ARBA00001966"/>
    </source>
</evidence>
<dbReference type="InterPro" id="IPR058240">
    <property type="entry name" value="rSAM_sf"/>
</dbReference>
<accession>Q6QW27</accession>
<proteinExistence type="predicted"/>
<evidence type="ECO:0000256" key="5">
    <source>
        <dbReference type="ARBA" id="ARBA00023014"/>
    </source>
</evidence>
<dbReference type="InterPro" id="IPR023404">
    <property type="entry name" value="rSAM_horseshoe"/>
</dbReference>
<dbReference type="GO" id="GO:0005829">
    <property type="term" value="C:cytosol"/>
    <property type="evidence" value="ECO:0007669"/>
    <property type="project" value="TreeGrafter"/>
</dbReference>